<keyword evidence="3" id="KW-1185">Reference proteome</keyword>
<dbReference type="PANTHER" id="PTHR42085">
    <property type="entry name" value="F-BOX DOMAIN-CONTAINING PROTEIN"/>
    <property type="match status" value="1"/>
</dbReference>
<dbReference type="EMBL" id="MU004193">
    <property type="protein sequence ID" value="KAF2492785.1"/>
    <property type="molecule type" value="Genomic_DNA"/>
</dbReference>
<gene>
    <name evidence="2" type="ORF">BU16DRAFT_90764</name>
</gene>
<dbReference type="InterPro" id="IPR045518">
    <property type="entry name" value="2EXR"/>
</dbReference>
<evidence type="ECO:0000313" key="2">
    <source>
        <dbReference type="EMBL" id="KAF2492785.1"/>
    </source>
</evidence>
<accession>A0A6A6QKC6</accession>
<evidence type="ECO:0000259" key="1">
    <source>
        <dbReference type="Pfam" id="PF20150"/>
    </source>
</evidence>
<sequence length="281" mass="33583">MYSMPNQTIFWANSDPRSSYYIVNGTICWINLVPDTPFHWTSGQKVKPEPFFRFLDLPRELRDMIYEFAIPDTYTPTRPDTYTPRLILKSPRYKPLVYPAGFIPSLCHANRQIRHEAMPVFIKTFRFELHGDHYTRRLTAWLMALSGRNAFKDIRYLEFPQMCLVGDLSYDFVDRNRQYKDAAYHMEFVRRCPALKEVRLTFCTYHWDPFPLGGVVERYRLRSLLDVEGLGILHLHFYGWRYHYEVLNRDEYQIFWELEKWFVEEFAARGKGTKVKVTVGG</sequence>
<dbReference type="AlphaFoldDB" id="A0A6A6QKC6"/>
<evidence type="ECO:0000313" key="3">
    <source>
        <dbReference type="Proteomes" id="UP000799750"/>
    </source>
</evidence>
<dbReference type="Proteomes" id="UP000799750">
    <property type="component" value="Unassembled WGS sequence"/>
</dbReference>
<reference evidence="2" key="1">
    <citation type="journal article" date="2020" name="Stud. Mycol.">
        <title>101 Dothideomycetes genomes: a test case for predicting lifestyles and emergence of pathogens.</title>
        <authorList>
            <person name="Haridas S."/>
            <person name="Albert R."/>
            <person name="Binder M."/>
            <person name="Bloem J."/>
            <person name="Labutti K."/>
            <person name="Salamov A."/>
            <person name="Andreopoulos B."/>
            <person name="Baker S."/>
            <person name="Barry K."/>
            <person name="Bills G."/>
            <person name="Bluhm B."/>
            <person name="Cannon C."/>
            <person name="Castanera R."/>
            <person name="Culley D."/>
            <person name="Daum C."/>
            <person name="Ezra D."/>
            <person name="Gonzalez J."/>
            <person name="Henrissat B."/>
            <person name="Kuo A."/>
            <person name="Liang C."/>
            <person name="Lipzen A."/>
            <person name="Lutzoni F."/>
            <person name="Magnuson J."/>
            <person name="Mondo S."/>
            <person name="Nolan M."/>
            <person name="Ohm R."/>
            <person name="Pangilinan J."/>
            <person name="Park H.-J."/>
            <person name="Ramirez L."/>
            <person name="Alfaro M."/>
            <person name="Sun H."/>
            <person name="Tritt A."/>
            <person name="Yoshinaga Y."/>
            <person name="Zwiers L.-H."/>
            <person name="Turgeon B."/>
            <person name="Goodwin S."/>
            <person name="Spatafora J."/>
            <person name="Crous P."/>
            <person name="Grigoriev I."/>
        </authorList>
    </citation>
    <scope>NUCLEOTIDE SEQUENCE</scope>
    <source>
        <strain evidence="2">CBS 269.34</strain>
    </source>
</reference>
<proteinExistence type="predicted"/>
<dbReference type="PANTHER" id="PTHR42085:SF1">
    <property type="entry name" value="F-BOX DOMAIN-CONTAINING PROTEIN"/>
    <property type="match status" value="1"/>
</dbReference>
<feature type="domain" description="2EXR" evidence="1">
    <location>
        <begin position="51"/>
        <end position="129"/>
    </location>
</feature>
<dbReference type="OrthoDB" id="3756103at2759"/>
<name>A0A6A6QKC6_9PEZI</name>
<organism evidence="2 3">
    <name type="scientific">Lophium mytilinum</name>
    <dbReference type="NCBI Taxonomy" id="390894"/>
    <lineage>
        <taxon>Eukaryota</taxon>
        <taxon>Fungi</taxon>
        <taxon>Dikarya</taxon>
        <taxon>Ascomycota</taxon>
        <taxon>Pezizomycotina</taxon>
        <taxon>Dothideomycetes</taxon>
        <taxon>Pleosporomycetidae</taxon>
        <taxon>Mytilinidiales</taxon>
        <taxon>Mytilinidiaceae</taxon>
        <taxon>Lophium</taxon>
    </lineage>
</organism>
<dbReference type="Pfam" id="PF20150">
    <property type="entry name" value="2EXR"/>
    <property type="match status" value="1"/>
</dbReference>
<protein>
    <recommendedName>
        <fullName evidence="1">2EXR domain-containing protein</fullName>
    </recommendedName>
</protein>
<dbReference type="InterPro" id="IPR038883">
    <property type="entry name" value="AN11006-like"/>
</dbReference>